<dbReference type="SUPFAM" id="SSF48264">
    <property type="entry name" value="Cytochrome P450"/>
    <property type="match status" value="1"/>
</dbReference>
<evidence type="ECO:0000256" key="2">
    <source>
        <dbReference type="ARBA" id="ARBA00022723"/>
    </source>
</evidence>
<keyword evidence="2 6" id="KW-0479">Metal-binding</keyword>
<dbReference type="InterPro" id="IPR010255">
    <property type="entry name" value="Haem_peroxidase_sf"/>
</dbReference>
<dbReference type="InterPro" id="IPR019791">
    <property type="entry name" value="Haem_peroxidase_animal"/>
</dbReference>
<dbReference type="GO" id="GO:0020037">
    <property type="term" value="F:heme binding"/>
    <property type="evidence" value="ECO:0007669"/>
    <property type="project" value="InterPro"/>
</dbReference>
<dbReference type="GO" id="GO:0051213">
    <property type="term" value="F:dioxygenase activity"/>
    <property type="evidence" value="ECO:0007669"/>
    <property type="project" value="UniProtKB-KW"/>
</dbReference>
<gene>
    <name evidence="7" type="ORF">GALMADRAFT_244901</name>
</gene>
<dbReference type="CDD" id="cd09817">
    <property type="entry name" value="linoleate_diol_synthase_like"/>
    <property type="match status" value="1"/>
</dbReference>
<keyword evidence="3" id="KW-0223">Dioxygenase</keyword>
<name>A0A067TDJ4_GALM3</name>
<evidence type="ECO:0008006" key="9">
    <source>
        <dbReference type="Google" id="ProtNLM"/>
    </source>
</evidence>
<dbReference type="HOGENOM" id="CLU_002329_0_0_1"/>
<dbReference type="PANTHER" id="PTHR11903:SF37">
    <property type="entry name" value="PSI-PRODUCING OXYGENASE A"/>
    <property type="match status" value="1"/>
</dbReference>
<dbReference type="GO" id="GO:0016705">
    <property type="term" value="F:oxidoreductase activity, acting on paired donors, with incorporation or reduction of molecular oxygen"/>
    <property type="evidence" value="ECO:0007669"/>
    <property type="project" value="InterPro"/>
</dbReference>
<protein>
    <recommendedName>
        <fullName evidence="9">Heme peroxidase</fullName>
    </recommendedName>
</protein>
<evidence type="ECO:0000256" key="6">
    <source>
        <dbReference type="PIRSR" id="PIRSR619791-2"/>
    </source>
</evidence>
<sequence length="1083" mass="119093">MASISAVQAVTLAADAIHLASRPPPTAPTGYYDWQVSSDPDASRQGHAAISNLISDAETLKAKGAFAPDPEELTAFQDIIAHPHSVDDRKGAFGDGLGILARLDPYTDLAKELNNTVMGVMYGTNPHPPASYIGPANSFRQADGGGNSLQDYNMGRAGTPYARSVQGKAGLPRTSLPDPGLIFDTLLKRNGQENHPAGVSSLIFAFAAIVTHSLFRTDQNNIHINNASSYLDLSPLYGDNQAAQDKVRDKAAGRGLLYPDTFSEERLTFLVPATSALLVIFSRNHNYVAEKILKINERKRWSDPPPSDPAKLAAQDEEIFQTAKLINCGHFISAILGDYVAGFLGNGEGCNWNMSPFDLIDEEVLKVDRGRGNHVSVEFSILYRWHATVAQDDEQWINDTFNQVFNGKPFDQLSVADLPVIAEVFTDVPPNPAQRTFGGLQRGPDGKFSDDDLAKVLQQATVRPASAYRARGTPAALRLVEILGIQQAREWGLCTMNEFRAFLGLKKFESFTDWNPDPKIAKAAERLYGHIDNLELYTGLQAESVMPQQVGSHFGFGYTVTRAVLGDAISLIRGDRFYTSDFTPANLTNWGYYDCQRDMNNGAGGSQIPKLLMRALPRHYSWNSVYSLYPFFTPSKMKDSLTRQGLQDKYTFDPPTTIPVAKVFNTFTGIKTIFNDSTKFKVIYEKFGYGSILMFDDISQHTTDRAMIMHAVFPDTSSIADYAAFFAATVKKKISETVWSYDNVPGNYIDIVKGVIYPTVAHIAAEKFTGVPLKTKDNPRGLYTELEMFDMLATLFMMTFLAFDAPEINFALHASALQAGTVLGALATKSLLEATPPSHSSFSGLLAEAASFVHPVSDKPWYGFFNRLAATGRAQDQIIGNVLGIAVGASVNHAHATVNAIDFYLDDERKSERDNIVQLVQHNSSANDALLLGYVNEAMRLRPQFEGLWREATVDATVDQGPGLPAMQVKKGDRLRASFRNAHLNSLDFPNPTAVDPRRPPLPFDNINGTGFHGCPGVNYAQKAMVEVFKVVFSLKNLRRASGDAGTLRRFNEIVHETESDVFVQRNGTTSPWPGSMYLVFDA</sequence>
<dbReference type="GO" id="GO:0004497">
    <property type="term" value="F:monooxygenase activity"/>
    <property type="evidence" value="ECO:0007669"/>
    <property type="project" value="InterPro"/>
</dbReference>
<dbReference type="GO" id="GO:0006631">
    <property type="term" value="P:fatty acid metabolic process"/>
    <property type="evidence" value="ECO:0007669"/>
    <property type="project" value="UniProtKB-ARBA"/>
</dbReference>
<keyword evidence="5 6" id="KW-0408">Iron</keyword>
<dbReference type="PROSITE" id="PS50292">
    <property type="entry name" value="PEROXIDASE_3"/>
    <property type="match status" value="1"/>
</dbReference>
<dbReference type="STRING" id="685588.A0A067TDJ4"/>
<keyword evidence="1 6" id="KW-0349">Heme</keyword>
<dbReference type="InterPro" id="IPR036396">
    <property type="entry name" value="Cyt_P450_sf"/>
</dbReference>
<evidence type="ECO:0000256" key="3">
    <source>
        <dbReference type="ARBA" id="ARBA00022964"/>
    </source>
</evidence>
<keyword evidence="4" id="KW-0560">Oxidoreductase</keyword>
<dbReference type="InterPro" id="IPR037120">
    <property type="entry name" value="Haem_peroxidase_sf_animal"/>
</dbReference>
<dbReference type="Gene3D" id="1.10.640.10">
    <property type="entry name" value="Haem peroxidase domain superfamily, animal type"/>
    <property type="match status" value="1"/>
</dbReference>
<keyword evidence="8" id="KW-1185">Reference proteome</keyword>
<dbReference type="CDD" id="cd20612">
    <property type="entry name" value="CYP_LDS-like_C"/>
    <property type="match status" value="1"/>
</dbReference>
<dbReference type="OrthoDB" id="823504at2759"/>
<evidence type="ECO:0000256" key="4">
    <source>
        <dbReference type="ARBA" id="ARBA00023002"/>
    </source>
</evidence>
<proteinExistence type="predicted"/>
<dbReference type="Pfam" id="PF03098">
    <property type="entry name" value="An_peroxidase"/>
    <property type="match status" value="1"/>
</dbReference>
<dbReference type="AlphaFoldDB" id="A0A067TDJ4"/>
<reference evidence="8" key="1">
    <citation type="journal article" date="2014" name="Proc. Natl. Acad. Sci. U.S.A.">
        <title>Extensive sampling of basidiomycete genomes demonstrates inadequacy of the white-rot/brown-rot paradigm for wood decay fungi.</title>
        <authorList>
            <person name="Riley R."/>
            <person name="Salamov A.A."/>
            <person name="Brown D.W."/>
            <person name="Nagy L.G."/>
            <person name="Floudas D."/>
            <person name="Held B.W."/>
            <person name="Levasseur A."/>
            <person name="Lombard V."/>
            <person name="Morin E."/>
            <person name="Otillar R."/>
            <person name="Lindquist E.A."/>
            <person name="Sun H."/>
            <person name="LaButti K.M."/>
            <person name="Schmutz J."/>
            <person name="Jabbour D."/>
            <person name="Luo H."/>
            <person name="Baker S.E."/>
            <person name="Pisabarro A.G."/>
            <person name="Walton J.D."/>
            <person name="Blanchette R.A."/>
            <person name="Henrissat B."/>
            <person name="Martin F."/>
            <person name="Cullen D."/>
            <person name="Hibbett D.S."/>
            <person name="Grigoriev I.V."/>
        </authorList>
    </citation>
    <scope>NUCLEOTIDE SEQUENCE [LARGE SCALE GENOMIC DNA]</scope>
    <source>
        <strain evidence="8">CBS 339.88</strain>
    </source>
</reference>
<dbReference type="GO" id="GO:0004601">
    <property type="term" value="F:peroxidase activity"/>
    <property type="evidence" value="ECO:0007669"/>
    <property type="project" value="InterPro"/>
</dbReference>
<dbReference type="SUPFAM" id="SSF48113">
    <property type="entry name" value="Heme-dependent peroxidases"/>
    <property type="match status" value="1"/>
</dbReference>
<dbReference type="GO" id="GO:0005506">
    <property type="term" value="F:iron ion binding"/>
    <property type="evidence" value="ECO:0007669"/>
    <property type="project" value="InterPro"/>
</dbReference>
<evidence type="ECO:0000256" key="1">
    <source>
        <dbReference type="ARBA" id="ARBA00022617"/>
    </source>
</evidence>
<dbReference type="InterPro" id="IPR050783">
    <property type="entry name" value="Oxylipin_biosynth_metab"/>
</dbReference>
<dbReference type="InterPro" id="IPR034812">
    <property type="entry name" value="Ppo-like_N"/>
</dbReference>
<accession>A0A067TDJ4</accession>
<dbReference type="Proteomes" id="UP000027222">
    <property type="component" value="Unassembled WGS sequence"/>
</dbReference>
<feature type="binding site" description="axial binding residue" evidence="6">
    <location>
        <position position="386"/>
    </location>
    <ligand>
        <name>heme b</name>
        <dbReference type="ChEBI" id="CHEBI:60344"/>
    </ligand>
    <ligandPart>
        <name>Fe</name>
        <dbReference type="ChEBI" id="CHEBI:18248"/>
    </ligandPart>
</feature>
<evidence type="ECO:0000313" key="8">
    <source>
        <dbReference type="Proteomes" id="UP000027222"/>
    </source>
</evidence>
<dbReference type="PANTHER" id="PTHR11903">
    <property type="entry name" value="PROSTAGLANDIN G/H SYNTHASE"/>
    <property type="match status" value="1"/>
</dbReference>
<organism evidence="7 8">
    <name type="scientific">Galerina marginata (strain CBS 339.88)</name>
    <dbReference type="NCBI Taxonomy" id="685588"/>
    <lineage>
        <taxon>Eukaryota</taxon>
        <taxon>Fungi</taxon>
        <taxon>Dikarya</taxon>
        <taxon>Basidiomycota</taxon>
        <taxon>Agaricomycotina</taxon>
        <taxon>Agaricomycetes</taxon>
        <taxon>Agaricomycetidae</taxon>
        <taxon>Agaricales</taxon>
        <taxon>Agaricineae</taxon>
        <taxon>Strophariaceae</taxon>
        <taxon>Galerina</taxon>
    </lineage>
</organism>
<dbReference type="PRINTS" id="PR00457">
    <property type="entry name" value="ANPEROXIDASE"/>
</dbReference>
<evidence type="ECO:0000256" key="5">
    <source>
        <dbReference type="ARBA" id="ARBA00023004"/>
    </source>
</evidence>
<evidence type="ECO:0000313" key="7">
    <source>
        <dbReference type="EMBL" id="KDR77934.1"/>
    </source>
</evidence>
<dbReference type="EMBL" id="KL142375">
    <property type="protein sequence ID" value="KDR77934.1"/>
    <property type="molecule type" value="Genomic_DNA"/>
</dbReference>
<dbReference type="Gene3D" id="1.10.630.10">
    <property type="entry name" value="Cytochrome P450"/>
    <property type="match status" value="1"/>
</dbReference>
<dbReference type="GO" id="GO:0006979">
    <property type="term" value="P:response to oxidative stress"/>
    <property type="evidence" value="ECO:0007669"/>
    <property type="project" value="InterPro"/>
</dbReference>